<keyword evidence="2" id="KW-1185">Reference proteome</keyword>
<organism evidence="1 2">
    <name type="scientific">Maritalea mediterranea</name>
    <dbReference type="NCBI Taxonomy" id="2909667"/>
    <lineage>
        <taxon>Bacteria</taxon>
        <taxon>Pseudomonadati</taxon>
        <taxon>Pseudomonadota</taxon>
        <taxon>Alphaproteobacteria</taxon>
        <taxon>Hyphomicrobiales</taxon>
        <taxon>Devosiaceae</taxon>
        <taxon>Maritalea</taxon>
    </lineage>
</organism>
<dbReference type="Proteomes" id="UP001201217">
    <property type="component" value="Unassembled WGS sequence"/>
</dbReference>
<evidence type="ECO:0000313" key="2">
    <source>
        <dbReference type="Proteomes" id="UP001201217"/>
    </source>
</evidence>
<protein>
    <submittedName>
        <fullName evidence="1">Uncharacterized protein</fullName>
    </submittedName>
</protein>
<gene>
    <name evidence="1" type="ORF">L1I42_06830</name>
</gene>
<accession>A0ABS9E8W8</accession>
<evidence type="ECO:0000313" key="1">
    <source>
        <dbReference type="EMBL" id="MCF4098205.1"/>
    </source>
</evidence>
<dbReference type="RefSeq" id="WP_236113737.1">
    <property type="nucleotide sequence ID" value="NZ_JAKGTI010000001.1"/>
</dbReference>
<reference evidence="1 2" key="1">
    <citation type="submission" date="2022-01" db="EMBL/GenBank/DDBJ databases">
        <title>Maritalea mediterranea sp. nov., isolated from marine plastic residues from the Malva-rosa beach (Valencia, Spain).</title>
        <authorList>
            <person name="Vidal-Verdu A."/>
            <person name="Molina-Menor E."/>
            <person name="Pascual J."/>
            <person name="Pereto J."/>
            <person name="Porcar M."/>
        </authorList>
    </citation>
    <scope>NUCLEOTIDE SEQUENCE [LARGE SCALE GENOMIC DNA]</scope>
    <source>
        <strain evidence="1 2">P4.10X</strain>
    </source>
</reference>
<name>A0ABS9E8W8_9HYPH</name>
<sequence length="91" mass="10275">MTEGNVTKLPISKWQMERNRRGARTASCMVSDRYLKATDPEDTGAEEGHATFLSVYKSNNFMTNGVPDKKLCELVIPMEELHNLMRILGAE</sequence>
<comment type="caution">
    <text evidence="1">The sequence shown here is derived from an EMBL/GenBank/DDBJ whole genome shotgun (WGS) entry which is preliminary data.</text>
</comment>
<dbReference type="EMBL" id="JAKGTI010000001">
    <property type="protein sequence ID" value="MCF4098205.1"/>
    <property type="molecule type" value="Genomic_DNA"/>
</dbReference>
<proteinExistence type="predicted"/>